<dbReference type="EMBL" id="MCGR01000038">
    <property type="protein sequence ID" value="ORY75332.1"/>
    <property type="molecule type" value="Genomic_DNA"/>
</dbReference>
<feature type="region of interest" description="Disordered" evidence="1">
    <location>
        <begin position="1"/>
        <end position="38"/>
    </location>
</feature>
<comment type="caution">
    <text evidence="2">The sequence shown here is derived from an EMBL/GenBank/DDBJ whole genome shotgun (WGS) entry which is preliminary data.</text>
</comment>
<evidence type="ECO:0000313" key="2">
    <source>
        <dbReference type="EMBL" id="ORY75332.1"/>
    </source>
</evidence>
<protein>
    <recommendedName>
        <fullName evidence="4">F-box domain-containing protein</fullName>
    </recommendedName>
</protein>
<keyword evidence="3" id="KW-1185">Reference proteome</keyword>
<accession>A0A1Y2EUS6</accession>
<dbReference type="SUPFAM" id="SSF52047">
    <property type="entry name" value="RNI-like"/>
    <property type="match status" value="1"/>
</dbReference>
<evidence type="ECO:0000256" key="1">
    <source>
        <dbReference type="SAM" id="MobiDB-lite"/>
    </source>
</evidence>
<reference evidence="2 3" key="1">
    <citation type="submission" date="2016-07" db="EMBL/GenBank/DDBJ databases">
        <title>Pervasive Adenine N6-methylation of Active Genes in Fungi.</title>
        <authorList>
            <consortium name="DOE Joint Genome Institute"/>
            <person name="Mondo S.J."/>
            <person name="Dannebaum R.O."/>
            <person name="Kuo R.C."/>
            <person name="Labutti K."/>
            <person name="Haridas S."/>
            <person name="Kuo A."/>
            <person name="Salamov A."/>
            <person name="Ahrendt S.R."/>
            <person name="Lipzen A."/>
            <person name="Sullivan W."/>
            <person name="Andreopoulos W.B."/>
            <person name="Clum A."/>
            <person name="Lindquist E."/>
            <person name="Daum C."/>
            <person name="Ramamoorthy G.K."/>
            <person name="Gryganskyi A."/>
            <person name="Culley D."/>
            <person name="Magnuson J.K."/>
            <person name="James T.Y."/>
            <person name="O'Malley M.A."/>
            <person name="Stajich J.E."/>
            <person name="Spatafora J.W."/>
            <person name="Visel A."/>
            <person name="Grigoriev I.V."/>
        </authorList>
    </citation>
    <scope>NUCLEOTIDE SEQUENCE [LARGE SCALE GENOMIC DNA]</scope>
    <source>
        <strain evidence="2 3">62-1032</strain>
    </source>
</reference>
<proteinExistence type="predicted"/>
<dbReference type="InParanoid" id="A0A1Y2EUS6"/>
<name>A0A1Y2EUS6_9BASI</name>
<dbReference type="Proteomes" id="UP000193467">
    <property type="component" value="Unassembled WGS sequence"/>
</dbReference>
<evidence type="ECO:0008006" key="4">
    <source>
        <dbReference type="Google" id="ProtNLM"/>
    </source>
</evidence>
<feature type="compositionally biased region" description="Low complexity" evidence="1">
    <location>
        <begin position="1"/>
        <end position="26"/>
    </location>
</feature>
<gene>
    <name evidence="2" type="ORF">BCR35DRAFT_353637</name>
</gene>
<organism evidence="2 3">
    <name type="scientific">Leucosporidium creatinivorum</name>
    <dbReference type="NCBI Taxonomy" id="106004"/>
    <lineage>
        <taxon>Eukaryota</taxon>
        <taxon>Fungi</taxon>
        <taxon>Dikarya</taxon>
        <taxon>Basidiomycota</taxon>
        <taxon>Pucciniomycotina</taxon>
        <taxon>Microbotryomycetes</taxon>
        <taxon>Leucosporidiales</taxon>
        <taxon>Leucosporidium</taxon>
    </lineage>
</organism>
<evidence type="ECO:0000313" key="3">
    <source>
        <dbReference type="Proteomes" id="UP000193467"/>
    </source>
</evidence>
<dbReference type="AlphaFoldDB" id="A0A1Y2EUS6"/>
<sequence>MSRSSSSPLSSSGSSVSSSSSLDLSSPEPPASPFPSSELASRLPLEIVSMIVKEATSYATDLPTGGRHAASRFCLVSKSLLPIARAGLYHTLTAEHCRDYEGDGAIGEFDPSDTSLGWSDDDRLRRTLKENPSLGGFCRTLRIEIFDSDYQENLERHPVWVRIKDLLQACPKVQALTVASDDVFAEGALDGILAELADQGWGAQLSSLAVGYTGPGSLAFLSSLRCLQHLRLLGGNENAEAWPTPSSVPFSLLSLVNDRCASSSFMETTISHSKNTLRSVTLESSLMLAQPALLPSLIVLEDLTVDLSDPSNTYDNTPSNERLREVFEMLGKCTTLKKLSFSASAMITESFRPLPLALLPSSITLLDISSSFDVTYSSVSHYLINSRHLHTLKCDRQDWSAEDKATIVALCEELGVELQGRVLTYEEEWALINPALRWK</sequence>